<dbReference type="Pfam" id="PF01944">
    <property type="entry name" value="SpoIIM"/>
    <property type="match status" value="1"/>
</dbReference>
<keyword evidence="1" id="KW-1133">Transmembrane helix</keyword>
<comment type="caution">
    <text evidence="2">The sequence shown here is derived from an EMBL/GenBank/DDBJ whole genome shotgun (WGS) entry which is preliminary data.</text>
</comment>
<protein>
    <submittedName>
        <fullName evidence="2">Stage II sporulation protein M</fullName>
    </submittedName>
</protein>
<evidence type="ECO:0000313" key="2">
    <source>
        <dbReference type="EMBL" id="MDA3616249.1"/>
    </source>
</evidence>
<dbReference type="PANTHER" id="PTHR35337">
    <property type="entry name" value="SLR1478 PROTEIN"/>
    <property type="match status" value="1"/>
</dbReference>
<dbReference type="RefSeq" id="WP_407032579.1">
    <property type="nucleotide sequence ID" value="NZ_JAQGEF010000025.1"/>
</dbReference>
<keyword evidence="1" id="KW-0472">Membrane</keyword>
<organism evidence="2 3">
    <name type="scientific">Polluticaenibacter yanchengensis</name>
    <dbReference type="NCBI Taxonomy" id="3014562"/>
    <lineage>
        <taxon>Bacteria</taxon>
        <taxon>Pseudomonadati</taxon>
        <taxon>Bacteroidota</taxon>
        <taxon>Chitinophagia</taxon>
        <taxon>Chitinophagales</taxon>
        <taxon>Chitinophagaceae</taxon>
        <taxon>Polluticaenibacter</taxon>
    </lineage>
</organism>
<feature type="transmembrane region" description="Helical" evidence="1">
    <location>
        <begin position="186"/>
        <end position="204"/>
    </location>
</feature>
<dbReference type="EMBL" id="JAQGEF010000025">
    <property type="protein sequence ID" value="MDA3616249.1"/>
    <property type="molecule type" value="Genomic_DNA"/>
</dbReference>
<proteinExistence type="predicted"/>
<sequence>MREALFIKRNKEKWIKYETEPSTDPDEQSERFIALLDDLSYSKTFYPNSNVTKWINGIATETYKSIYEHRKQDFSRLRTFWTTELPLLFYKHRKLLYFTFFFFLLAIILGVLSSKTDQLFVRGILGNSYVSETENRIENGDPFGVYRSDDKFGMFLAIATNNIRVAFLAYISGLVFWMLFLSFSTLRVLMFNGVMIGAFEYMFFARDLGWQSILVIWIHGTLEIWSIVIAGMAGLVLGFGYVFPGTYSRLTSFRIAAKESVKIIVALVPFFILAAFLESYVTYQMSDTFSAAGVGLPVWLSILILAVSVLFIVFYFFYLPRKVFKKFNSYETGEKTLVVIKEYNEEIPA</sequence>
<dbReference type="PANTHER" id="PTHR35337:SF1">
    <property type="entry name" value="SLR1478 PROTEIN"/>
    <property type="match status" value="1"/>
</dbReference>
<feature type="transmembrane region" description="Helical" evidence="1">
    <location>
        <begin position="152"/>
        <end position="179"/>
    </location>
</feature>
<feature type="transmembrane region" description="Helical" evidence="1">
    <location>
        <begin position="263"/>
        <end position="283"/>
    </location>
</feature>
<gene>
    <name evidence="2" type="ORF">O3P16_15640</name>
</gene>
<feature type="transmembrane region" description="Helical" evidence="1">
    <location>
        <begin position="298"/>
        <end position="319"/>
    </location>
</feature>
<feature type="transmembrane region" description="Helical" evidence="1">
    <location>
        <begin position="224"/>
        <end position="243"/>
    </location>
</feature>
<evidence type="ECO:0000256" key="1">
    <source>
        <dbReference type="SAM" id="Phobius"/>
    </source>
</evidence>
<reference evidence="2 3" key="1">
    <citation type="submission" date="2022-12" db="EMBL/GenBank/DDBJ databases">
        <title>Chitinophagaceae gen. sp. nov., a new member of the family Chitinophagaceae, isolated from soil in a chemical factory.</title>
        <authorList>
            <person name="Ke Z."/>
        </authorList>
    </citation>
    <scope>NUCLEOTIDE SEQUENCE [LARGE SCALE GENOMIC DNA]</scope>
    <source>
        <strain evidence="2 3">LY-5</strain>
    </source>
</reference>
<keyword evidence="3" id="KW-1185">Reference proteome</keyword>
<feature type="transmembrane region" description="Helical" evidence="1">
    <location>
        <begin position="95"/>
        <end position="113"/>
    </location>
</feature>
<keyword evidence="1" id="KW-0812">Transmembrane</keyword>
<name>A0ABT4UN41_9BACT</name>
<dbReference type="InterPro" id="IPR002798">
    <property type="entry name" value="SpoIIM-like"/>
</dbReference>
<dbReference type="Proteomes" id="UP001210231">
    <property type="component" value="Unassembled WGS sequence"/>
</dbReference>
<evidence type="ECO:0000313" key="3">
    <source>
        <dbReference type="Proteomes" id="UP001210231"/>
    </source>
</evidence>
<accession>A0ABT4UN41</accession>